<feature type="transmembrane region" description="Helical" evidence="1">
    <location>
        <begin position="114"/>
        <end position="136"/>
    </location>
</feature>
<name>A0A5B8JF78_9ACTN</name>
<feature type="transmembrane region" description="Helical" evidence="1">
    <location>
        <begin position="84"/>
        <end position="102"/>
    </location>
</feature>
<protein>
    <submittedName>
        <fullName evidence="2">Uncharacterized protein</fullName>
    </submittedName>
</protein>
<dbReference type="EMBL" id="CP042266">
    <property type="protein sequence ID" value="QDY80435.1"/>
    <property type="molecule type" value="Genomic_DNA"/>
</dbReference>
<dbReference type="RefSeq" id="WP_146483829.1">
    <property type="nucleotide sequence ID" value="NZ_CP042266.1"/>
</dbReference>
<organism evidence="2 3">
    <name type="scientific">Streptomyces qinzhouensis</name>
    <dbReference type="NCBI Taxonomy" id="2599401"/>
    <lineage>
        <taxon>Bacteria</taxon>
        <taxon>Bacillati</taxon>
        <taxon>Actinomycetota</taxon>
        <taxon>Actinomycetes</taxon>
        <taxon>Kitasatosporales</taxon>
        <taxon>Streptomycetaceae</taxon>
        <taxon>Streptomyces</taxon>
    </lineage>
</organism>
<proteinExistence type="predicted"/>
<keyword evidence="1" id="KW-0812">Transmembrane</keyword>
<keyword evidence="1" id="KW-0472">Membrane</keyword>
<evidence type="ECO:0000313" key="2">
    <source>
        <dbReference type="EMBL" id="QDY80435.1"/>
    </source>
</evidence>
<evidence type="ECO:0000256" key="1">
    <source>
        <dbReference type="SAM" id="Phobius"/>
    </source>
</evidence>
<dbReference type="Proteomes" id="UP000320580">
    <property type="component" value="Chromosome"/>
</dbReference>
<dbReference type="AlphaFoldDB" id="A0A5B8JF78"/>
<feature type="transmembrane region" description="Helical" evidence="1">
    <location>
        <begin position="51"/>
        <end position="72"/>
    </location>
</feature>
<dbReference type="KEGG" id="sqz:FQU76_32340"/>
<accession>A0A5B8JF78</accession>
<sequence>MGINTKNSLVGAALVMAAPLALWGLMGQQDEPGYARSELGYAMEPIRALEGWATGLGVVALLVTAVSALHLLRATLSGALDARRWHILLPLAAAGLVLAWSHRVLTAGMPDANIGAGLAVFFGTPLVAGLLIWALVQAILLRGGRGTARTEPAGPARSVQGVS</sequence>
<dbReference type="OrthoDB" id="3217462at2"/>
<keyword evidence="3" id="KW-1185">Reference proteome</keyword>
<reference evidence="2 3" key="1">
    <citation type="submission" date="2019-07" db="EMBL/GenBank/DDBJ databases">
        <authorList>
            <person name="Zhu P."/>
        </authorList>
    </citation>
    <scope>NUCLEOTIDE SEQUENCE [LARGE SCALE GENOMIC DNA]</scope>
    <source>
        <strain evidence="2 3">SSL-25</strain>
    </source>
</reference>
<gene>
    <name evidence="2" type="ORF">FQU76_32340</name>
</gene>
<keyword evidence="1" id="KW-1133">Transmembrane helix</keyword>
<evidence type="ECO:0000313" key="3">
    <source>
        <dbReference type="Proteomes" id="UP000320580"/>
    </source>
</evidence>